<reference evidence="9 10" key="1">
    <citation type="submission" date="2021-08" db="EMBL/GenBank/DDBJ databases">
        <title>Devosia salina sp. nov., isolated from the South China Sea sediment.</title>
        <authorList>
            <person name="Zhou Z."/>
        </authorList>
    </citation>
    <scope>NUCLEOTIDE SEQUENCE [LARGE SCALE GENOMIC DNA]</scope>
    <source>
        <strain evidence="9 10">SCS-3</strain>
    </source>
</reference>
<dbReference type="PROSITE" id="PS51257">
    <property type="entry name" value="PROKAR_LIPOPROTEIN"/>
    <property type="match status" value="1"/>
</dbReference>
<dbReference type="InterPro" id="IPR011330">
    <property type="entry name" value="Glyco_hydro/deAcase_b/a-brl"/>
</dbReference>
<feature type="signal peptide" evidence="7">
    <location>
        <begin position="1"/>
        <end position="22"/>
    </location>
</feature>
<keyword evidence="7" id="KW-0732">Signal</keyword>
<evidence type="ECO:0000259" key="8">
    <source>
        <dbReference type="PROSITE" id="PS51677"/>
    </source>
</evidence>
<feature type="chain" id="PRO_5045816537" description="Chitooligosaccharide deacetylase" evidence="7">
    <location>
        <begin position="23"/>
        <end position="292"/>
    </location>
</feature>
<gene>
    <name evidence="9" type="ORF">K1X15_10045</name>
</gene>
<evidence type="ECO:0000256" key="3">
    <source>
        <dbReference type="ARBA" id="ARBA00020071"/>
    </source>
</evidence>
<dbReference type="Proteomes" id="UP000825799">
    <property type="component" value="Chromosome"/>
</dbReference>
<keyword evidence="10" id="KW-1185">Reference proteome</keyword>
<proteinExistence type="inferred from homology"/>
<evidence type="ECO:0000256" key="6">
    <source>
        <dbReference type="ARBA" id="ARBA00032976"/>
    </source>
</evidence>
<evidence type="ECO:0000256" key="4">
    <source>
        <dbReference type="ARBA" id="ARBA00022723"/>
    </source>
</evidence>
<comment type="function">
    <text evidence="1">Is involved in generating a small heat-stable compound (Nod), an acylated oligomer of N-acetylglucosamine, that stimulates mitosis in various plant protoplasts.</text>
</comment>
<dbReference type="PANTHER" id="PTHR10587:SF133">
    <property type="entry name" value="CHITIN DEACETYLASE 1-RELATED"/>
    <property type="match status" value="1"/>
</dbReference>
<dbReference type="CDD" id="cd10917">
    <property type="entry name" value="CE4_NodB_like_6s_7s"/>
    <property type="match status" value="1"/>
</dbReference>
<evidence type="ECO:0000256" key="1">
    <source>
        <dbReference type="ARBA" id="ARBA00003236"/>
    </source>
</evidence>
<keyword evidence="5" id="KW-0378">Hydrolase</keyword>
<evidence type="ECO:0000256" key="2">
    <source>
        <dbReference type="ARBA" id="ARBA00010973"/>
    </source>
</evidence>
<dbReference type="EMBL" id="CP080590">
    <property type="protein sequence ID" value="QYO78846.1"/>
    <property type="molecule type" value="Genomic_DNA"/>
</dbReference>
<dbReference type="Gene3D" id="3.20.20.370">
    <property type="entry name" value="Glycoside hydrolase/deacetylase"/>
    <property type="match status" value="1"/>
</dbReference>
<dbReference type="InterPro" id="IPR050248">
    <property type="entry name" value="Polysacc_deacetylase_ArnD"/>
</dbReference>
<dbReference type="Pfam" id="PF01522">
    <property type="entry name" value="Polysacc_deac_1"/>
    <property type="match status" value="1"/>
</dbReference>
<protein>
    <recommendedName>
        <fullName evidence="3">Chitooligosaccharide deacetylase</fullName>
    </recommendedName>
    <alternativeName>
        <fullName evidence="6">Nodulation protein B</fullName>
    </alternativeName>
</protein>
<keyword evidence="4" id="KW-0479">Metal-binding</keyword>
<accession>A0ABX8WNZ7</accession>
<evidence type="ECO:0000313" key="10">
    <source>
        <dbReference type="Proteomes" id="UP000825799"/>
    </source>
</evidence>
<organism evidence="9 10">
    <name type="scientific">Devosia salina</name>
    <dbReference type="NCBI Taxonomy" id="2860336"/>
    <lineage>
        <taxon>Bacteria</taxon>
        <taxon>Pseudomonadati</taxon>
        <taxon>Pseudomonadota</taxon>
        <taxon>Alphaproteobacteria</taxon>
        <taxon>Hyphomicrobiales</taxon>
        <taxon>Devosiaceae</taxon>
        <taxon>Devosia</taxon>
    </lineage>
</organism>
<feature type="domain" description="NodB homology" evidence="8">
    <location>
        <begin position="89"/>
        <end position="270"/>
    </location>
</feature>
<dbReference type="InterPro" id="IPR002509">
    <property type="entry name" value="NODB_dom"/>
</dbReference>
<dbReference type="SUPFAM" id="SSF88713">
    <property type="entry name" value="Glycoside hydrolase/deacetylase"/>
    <property type="match status" value="1"/>
</dbReference>
<sequence length="292" mass="31250">MGAHLRLLRVLVVAGLLASAMAGCAKPIRHTDVSADAQVVADRMTTGAVMQMASARLTQPIPNRILQPGHLEGRTLTVATTADIVLRPGEVILTFDDGPRAGKTPAILDALDQYGVKATFLMLGSAAKANPALARQVAQHGHTVGSHTYNHVDLGKLSRQAALDEIARGEAAVAEALGNEDLSPFFRFPYLSQTGYLRTTLLQGDMVVLDVDIDSKDYYSDSVAVVTARTLDRLEARGSGIILFHDIHQRTVDMLPGFLAELEERGYSVVRLVPKSSGIFGRSVITAELGGQ</sequence>
<name>A0ABX8WNZ7_9HYPH</name>
<evidence type="ECO:0000313" key="9">
    <source>
        <dbReference type="EMBL" id="QYO78846.1"/>
    </source>
</evidence>
<dbReference type="PROSITE" id="PS51677">
    <property type="entry name" value="NODB"/>
    <property type="match status" value="1"/>
</dbReference>
<evidence type="ECO:0000256" key="5">
    <source>
        <dbReference type="ARBA" id="ARBA00022801"/>
    </source>
</evidence>
<comment type="similarity">
    <text evidence="2">Belongs to the polysaccharide deacetylase family.</text>
</comment>
<dbReference type="PANTHER" id="PTHR10587">
    <property type="entry name" value="GLYCOSYL TRANSFERASE-RELATED"/>
    <property type="match status" value="1"/>
</dbReference>
<evidence type="ECO:0000256" key="7">
    <source>
        <dbReference type="SAM" id="SignalP"/>
    </source>
</evidence>